<sequence>MTKKSEYLKKYREENKRKTKRVSVTLSLDEFKQLEQMAKVEKIKPTTLLKKLAFSSMNKKADFPLDVSADFGDLVHILRGVANNINQMAKHSNTIKRVADESRLFTLLKSIEDENRKFLESKMKS</sequence>
<protein>
    <submittedName>
        <fullName evidence="2">MobC family plasmid mobilization relaxosome protein</fullName>
    </submittedName>
</protein>
<organism evidence="2">
    <name type="scientific">candidate division WWE3 bacterium</name>
    <dbReference type="NCBI Taxonomy" id="2053526"/>
    <lineage>
        <taxon>Bacteria</taxon>
        <taxon>Katanobacteria</taxon>
    </lineage>
</organism>
<reference evidence="2" key="1">
    <citation type="journal article" date="2020" name="mSystems">
        <title>Genome- and Community-Level Interaction Insights into Carbon Utilization and Element Cycling Functions of Hydrothermarchaeota in Hydrothermal Sediment.</title>
        <authorList>
            <person name="Zhou Z."/>
            <person name="Liu Y."/>
            <person name="Xu W."/>
            <person name="Pan J."/>
            <person name="Luo Z.H."/>
            <person name="Li M."/>
        </authorList>
    </citation>
    <scope>NUCLEOTIDE SEQUENCE [LARGE SCALE GENOMIC DNA]</scope>
    <source>
        <strain evidence="2">HyVt-517</strain>
    </source>
</reference>
<evidence type="ECO:0000313" key="2">
    <source>
        <dbReference type="EMBL" id="HHH14307.1"/>
    </source>
</evidence>
<gene>
    <name evidence="2" type="ORF">ENJ78_01205</name>
</gene>
<feature type="domain" description="Bacterial mobilisation" evidence="1">
    <location>
        <begin position="78"/>
        <end position="93"/>
    </location>
</feature>
<dbReference type="InterPro" id="IPR008687">
    <property type="entry name" value="MobC"/>
</dbReference>
<name>A0A7V5J094_UNCKA</name>
<dbReference type="Proteomes" id="UP000886106">
    <property type="component" value="Unassembled WGS sequence"/>
</dbReference>
<evidence type="ECO:0000259" key="1">
    <source>
        <dbReference type="Pfam" id="PF05713"/>
    </source>
</evidence>
<dbReference type="Pfam" id="PF05713">
    <property type="entry name" value="MobC"/>
    <property type="match status" value="1"/>
</dbReference>
<dbReference type="EMBL" id="DRNS01000088">
    <property type="protein sequence ID" value="HHH14307.1"/>
    <property type="molecule type" value="Genomic_DNA"/>
</dbReference>
<accession>A0A7V5J094</accession>
<comment type="caution">
    <text evidence="2">The sequence shown here is derived from an EMBL/GenBank/DDBJ whole genome shotgun (WGS) entry which is preliminary data.</text>
</comment>
<proteinExistence type="predicted"/>
<dbReference type="AlphaFoldDB" id="A0A7V5J094"/>